<evidence type="ECO:0000313" key="2">
    <source>
        <dbReference type="Proteomes" id="UP000078507"/>
    </source>
</evidence>
<sequence>MRRFLYMVCLDIGYIPHITGIFTIRVAAQLPLLGSLIESFAAILLRNARSIEIEVIIIAFTEP</sequence>
<organism evidence="1 2">
    <name type="scientific">Sinorhizobium saheli</name>
    <dbReference type="NCBI Taxonomy" id="36856"/>
    <lineage>
        <taxon>Bacteria</taxon>
        <taxon>Pseudomonadati</taxon>
        <taxon>Pseudomonadota</taxon>
        <taxon>Alphaproteobacteria</taxon>
        <taxon>Hyphomicrobiales</taxon>
        <taxon>Rhizobiaceae</taxon>
        <taxon>Sinorhizobium/Ensifer group</taxon>
        <taxon>Sinorhizobium</taxon>
    </lineage>
</organism>
<accession>A0A178YMK2</accession>
<dbReference type="Proteomes" id="UP000078507">
    <property type="component" value="Unassembled WGS sequence"/>
</dbReference>
<evidence type="ECO:0000313" key="1">
    <source>
        <dbReference type="EMBL" id="OAP48782.1"/>
    </source>
</evidence>
<reference evidence="1 2" key="1">
    <citation type="submission" date="2015-11" db="EMBL/GenBank/DDBJ databases">
        <title>Ensifer anhuiense sp. nov., an effective nitrogen fixation bacterium with Glycine soja.</title>
        <authorList>
            <person name="Yan H."/>
            <person name="Chen W."/>
        </authorList>
    </citation>
    <scope>NUCLEOTIDE SEQUENCE [LARGE SCALE GENOMIC DNA]</scope>
    <source>
        <strain evidence="1 2">LMG 7837</strain>
    </source>
</reference>
<protein>
    <submittedName>
        <fullName evidence="1">Uncharacterized protein</fullName>
    </submittedName>
</protein>
<comment type="caution">
    <text evidence="1">The sequence shown here is derived from an EMBL/GenBank/DDBJ whole genome shotgun (WGS) entry which is preliminary data.</text>
</comment>
<dbReference type="EMBL" id="LNQB01000059">
    <property type="protein sequence ID" value="OAP48782.1"/>
    <property type="molecule type" value="Genomic_DNA"/>
</dbReference>
<keyword evidence="2" id="KW-1185">Reference proteome</keyword>
<dbReference type="AlphaFoldDB" id="A0A178YMK2"/>
<gene>
    <name evidence="1" type="ORF">ATB98_20905</name>
</gene>
<name>A0A178YMK2_SINSA</name>
<proteinExistence type="predicted"/>